<name>A0A0A2MB39_9FLAO</name>
<evidence type="ECO:0000313" key="2">
    <source>
        <dbReference type="Proteomes" id="UP000030121"/>
    </source>
</evidence>
<evidence type="ECO:0000313" key="1">
    <source>
        <dbReference type="EMBL" id="KGO89897.1"/>
    </source>
</evidence>
<dbReference type="EMBL" id="JRLW01000004">
    <property type="protein sequence ID" value="KGO89897.1"/>
    <property type="molecule type" value="Genomic_DNA"/>
</dbReference>
<reference evidence="1 2" key="1">
    <citation type="submission" date="2013-09" db="EMBL/GenBank/DDBJ databases">
        <authorList>
            <person name="Zeng Z."/>
            <person name="Chen C."/>
        </authorList>
    </citation>
    <scope>NUCLEOTIDE SEQUENCE [LARGE SCALE GENOMIC DNA]</scope>
    <source>
        <strain evidence="1 2">GH29-5</strain>
    </source>
</reference>
<dbReference type="OrthoDB" id="645138at2"/>
<protein>
    <submittedName>
        <fullName evidence="1">Uncharacterized protein</fullName>
    </submittedName>
</protein>
<dbReference type="Proteomes" id="UP000030121">
    <property type="component" value="Unassembled WGS sequence"/>
</dbReference>
<dbReference type="AlphaFoldDB" id="A0A0A2MB39"/>
<keyword evidence="2" id="KW-1185">Reference proteome</keyword>
<accession>A0A0A2MB39</accession>
<gene>
    <name evidence="1" type="ORF">Q764_04615</name>
</gene>
<comment type="caution">
    <text evidence="1">The sequence shown here is derived from an EMBL/GenBank/DDBJ whole genome shotgun (WGS) entry which is preliminary data.</text>
</comment>
<dbReference type="eggNOG" id="ENOG502ZTE9">
    <property type="taxonomic scope" value="Bacteria"/>
</dbReference>
<dbReference type="STRING" id="1121899.GCA_000430025_01455"/>
<sequence length="249" mass="27100">MAKQKGILPLSGTLEGINFYYRKGVPVARKAGGGFTGKAIKNKPSMVRIRENNTEFGDCAKVKKQLRLALYPFLKDYKETTLHGRLMRMLQEVKNCDPVSERGQRKVGLGLQTPEGQKLFQDFAFTAPHSAADLLGGVLAYDSATFTLTVSDWTVQTVAFPAGATHVEILFGVLDFDFDRLTASLQLSAPLVLAKTTTATFFTLSPETAPELSGTPIAFVGVRFYEEVNGRLFGLKGVAGIGLDCLWVG</sequence>
<proteinExistence type="predicted"/>
<organism evidence="1 2">
    <name type="scientific">Flavobacterium suncheonense GH29-5 = DSM 17707</name>
    <dbReference type="NCBI Taxonomy" id="1121899"/>
    <lineage>
        <taxon>Bacteria</taxon>
        <taxon>Pseudomonadati</taxon>
        <taxon>Bacteroidota</taxon>
        <taxon>Flavobacteriia</taxon>
        <taxon>Flavobacteriales</taxon>
        <taxon>Flavobacteriaceae</taxon>
        <taxon>Flavobacterium</taxon>
    </lineage>
</organism>
<dbReference type="RefSeq" id="WP_026981676.1">
    <property type="nucleotide sequence ID" value="NZ_JRLW01000004.1"/>
</dbReference>